<feature type="domain" description="Rubredoxin-like" evidence="8">
    <location>
        <begin position="1"/>
        <end position="52"/>
    </location>
</feature>
<feature type="binding site" evidence="7">
    <location>
        <position position="6"/>
    </location>
    <ligand>
        <name>Fe cation</name>
        <dbReference type="ChEBI" id="CHEBI:24875"/>
    </ligand>
</feature>
<dbReference type="CDD" id="cd00730">
    <property type="entry name" value="rubredoxin"/>
    <property type="match status" value="1"/>
</dbReference>
<reference evidence="10" key="2">
    <citation type="submission" date="2017-09" db="EMBL/GenBank/DDBJ databases">
        <authorList>
            <person name="Perez-Cataluna A."/>
            <person name="Figueras M.J."/>
            <person name="Salas-Masso N."/>
        </authorList>
    </citation>
    <scope>NUCLEOTIDE SEQUENCE</scope>
    <source>
        <strain evidence="10">CECT 7727</strain>
    </source>
</reference>
<dbReference type="InterPro" id="IPR050526">
    <property type="entry name" value="Rubredoxin_ET"/>
</dbReference>
<evidence type="ECO:0000256" key="7">
    <source>
        <dbReference type="PIRSR" id="PIRSR000071-1"/>
    </source>
</evidence>
<evidence type="ECO:0000313" key="11">
    <source>
        <dbReference type="Proteomes" id="UP000224740"/>
    </source>
</evidence>
<keyword evidence="2 6" id="KW-0813">Transport</keyword>
<dbReference type="InterPro" id="IPR024922">
    <property type="entry name" value="Rubredoxin"/>
</dbReference>
<protein>
    <recommendedName>
        <fullName evidence="6">Rubredoxin</fullName>
    </recommendedName>
</protein>
<evidence type="ECO:0000259" key="8">
    <source>
        <dbReference type="PROSITE" id="PS50903"/>
    </source>
</evidence>
<comment type="cofactor">
    <cofactor evidence="6 7">
        <name>Fe(3+)</name>
        <dbReference type="ChEBI" id="CHEBI:29034"/>
    </cofactor>
    <text evidence="6 7">Binds 1 Fe(3+) ion per subunit.</text>
</comment>
<dbReference type="Proteomes" id="UP000264693">
    <property type="component" value="Chromosome"/>
</dbReference>
<dbReference type="Gene3D" id="2.20.28.10">
    <property type="match status" value="1"/>
</dbReference>
<dbReference type="GO" id="GO:0043448">
    <property type="term" value="P:alkane catabolic process"/>
    <property type="evidence" value="ECO:0007669"/>
    <property type="project" value="TreeGrafter"/>
</dbReference>
<keyword evidence="4 6" id="KW-0249">Electron transport</keyword>
<feature type="binding site" evidence="7">
    <location>
        <position position="39"/>
    </location>
    <ligand>
        <name>Fe cation</name>
        <dbReference type="ChEBI" id="CHEBI:24875"/>
    </ligand>
</feature>
<evidence type="ECO:0000256" key="5">
    <source>
        <dbReference type="ARBA" id="ARBA00023004"/>
    </source>
</evidence>
<proteinExistence type="inferred from homology"/>
<dbReference type="SUPFAM" id="SSF57802">
    <property type="entry name" value="Rubredoxin-like"/>
    <property type="match status" value="1"/>
</dbReference>
<dbReference type="Proteomes" id="UP000224740">
    <property type="component" value="Unassembled WGS sequence"/>
</dbReference>
<dbReference type="Pfam" id="PF00301">
    <property type="entry name" value="Rubredoxin"/>
    <property type="match status" value="1"/>
</dbReference>
<evidence type="ECO:0000256" key="1">
    <source>
        <dbReference type="ARBA" id="ARBA00005337"/>
    </source>
</evidence>
<dbReference type="PANTHER" id="PTHR47627:SF1">
    <property type="entry name" value="RUBREDOXIN-1-RELATED"/>
    <property type="match status" value="1"/>
</dbReference>
<dbReference type="EMBL" id="NXAO01000061">
    <property type="protein sequence ID" value="PHO14317.1"/>
    <property type="molecule type" value="Genomic_DNA"/>
</dbReference>
<evidence type="ECO:0000256" key="6">
    <source>
        <dbReference type="PIRNR" id="PIRNR000071"/>
    </source>
</evidence>
<keyword evidence="11" id="KW-1185">Reference proteome</keyword>
<dbReference type="GO" id="GO:0009055">
    <property type="term" value="F:electron transfer activity"/>
    <property type="evidence" value="ECO:0007669"/>
    <property type="project" value="InterPro"/>
</dbReference>
<dbReference type="PROSITE" id="PS00202">
    <property type="entry name" value="RUBREDOXIN"/>
    <property type="match status" value="1"/>
</dbReference>
<reference evidence="11" key="1">
    <citation type="submission" date="2017-09" db="EMBL/GenBank/DDBJ databases">
        <title>Arcobacter canalis sp. nov., a new species isolated from a water canal contaminated with urban sewage.</title>
        <authorList>
            <person name="Perez-Cataluna A."/>
            <person name="Salas-Masso N."/>
            <person name="Figueras M.J."/>
        </authorList>
    </citation>
    <scope>NUCLEOTIDE SEQUENCE [LARGE SCALE GENOMIC DNA]</scope>
    <source>
        <strain evidence="11">CECT 7727</strain>
    </source>
</reference>
<dbReference type="InterPro" id="IPR018527">
    <property type="entry name" value="Rubredoxin_Fe_BS"/>
</dbReference>
<dbReference type="EMBL" id="CP032101">
    <property type="protein sequence ID" value="AXX87869.1"/>
    <property type="molecule type" value="Genomic_DNA"/>
</dbReference>
<evidence type="ECO:0000256" key="4">
    <source>
        <dbReference type="ARBA" id="ARBA00022982"/>
    </source>
</evidence>
<dbReference type="NCBIfam" id="NF045768">
    <property type="entry name" value="RubredRD"/>
    <property type="match status" value="1"/>
</dbReference>
<evidence type="ECO:0000256" key="2">
    <source>
        <dbReference type="ARBA" id="ARBA00022448"/>
    </source>
</evidence>
<keyword evidence="3 6" id="KW-0479">Metal-binding</keyword>
<dbReference type="RefSeq" id="WP_099312330.1">
    <property type="nucleotide sequence ID" value="NZ_CP032101.1"/>
</dbReference>
<dbReference type="PRINTS" id="PR00163">
    <property type="entry name" value="RUBREDOXIN"/>
</dbReference>
<feature type="binding site" evidence="7">
    <location>
        <position position="9"/>
    </location>
    <ligand>
        <name>Fe cation</name>
        <dbReference type="ChEBI" id="CHEBI:24875"/>
    </ligand>
</feature>
<keyword evidence="5 6" id="KW-0408">Iron</keyword>
<sequence>MQKYICTVCDYVYDPELGDPDGGIEPGTSFEDIPDDWQCPDCGVTKEDFEAIENDENS</sequence>
<dbReference type="GO" id="GO:0005506">
    <property type="term" value="F:iron ion binding"/>
    <property type="evidence" value="ECO:0007669"/>
    <property type="project" value="InterPro"/>
</dbReference>
<name>A0A347TMP1_9BACT</name>
<dbReference type="AlphaFoldDB" id="A0A347TMP1"/>
<gene>
    <name evidence="9" type="ORF">AMRN_2155</name>
    <name evidence="10" type="ORF">CPH92_12515</name>
</gene>
<accession>A0A347TMP1</accession>
<dbReference type="InterPro" id="IPR024935">
    <property type="entry name" value="Rubredoxin_dom"/>
</dbReference>
<dbReference type="PANTHER" id="PTHR47627">
    <property type="entry name" value="RUBREDOXIN"/>
    <property type="match status" value="1"/>
</dbReference>
<dbReference type="PIRSF" id="PIRSF000071">
    <property type="entry name" value="Rubredoxin"/>
    <property type="match status" value="1"/>
</dbReference>
<reference evidence="9 12" key="3">
    <citation type="submission" date="2018-08" db="EMBL/GenBank/DDBJ databases">
        <title>Complete genome of the Arcobacter marinus type strain JCM 15502.</title>
        <authorList>
            <person name="Miller W.G."/>
            <person name="Yee E."/>
            <person name="Huynh S."/>
            <person name="Parker C.T."/>
        </authorList>
    </citation>
    <scope>NUCLEOTIDE SEQUENCE [LARGE SCALE GENOMIC DNA]</scope>
    <source>
        <strain evidence="9 12">JCM 15502</strain>
    </source>
</reference>
<dbReference type="FunFam" id="2.20.28.10:FF:000001">
    <property type="entry name" value="Rubredoxin"/>
    <property type="match status" value="1"/>
</dbReference>
<evidence type="ECO:0000313" key="10">
    <source>
        <dbReference type="EMBL" id="PHO14317.1"/>
    </source>
</evidence>
<dbReference type="InterPro" id="IPR024934">
    <property type="entry name" value="Rubredoxin-like_dom"/>
</dbReference>
<evidence type="ECO:0000313" key="12">
    <source>
        <dbReference type="Proteomes" id="UP000264693"/>
    </source>
</evidence>
<evidence type="ECO:0000256" key="3">
    <source>
        <dbReference type="ARBA" id="ARBA00022723"/>
    </source>
</evidence>
<feature type="binding site" evidence="7">
    <location>
        <position position="42"/>
    </location>
    <ligand>
        <name>Fe cation</name>
        <dbReference type="ChEBI" id="CHEBI:24875"/>
    </ligand>
</feature>
<comment type="similarity">
    <text evidence="1 6">Belongs to the rubredoxin family.</text>
</comment>
<evidence type="ECO:0000313" key="9">
    <source>
        <dbReference type="EMBL" id="AXX87869.1"/>
    </source>
</evidence>
<dbReference type="KEGG" id="amar:AMRN_2155"/>
<organism evidence="9 12">
    <name type="scientific">Malaciobacter marinus</name>
    <dbReference type="NCBI Taxonomy" id="505249"/>
    <lineage>
        <taxon>Bacteria</taxon>
        <taxon>Pseudomonadati</taxon>
        <taxon>Campylobacterota</taxon>
        <taxon>Epsilonproteobacteria</taxon>
        <taxon>Campylobacterales</taxon>
        <taxon>Arcobacteraceae</taxon>
        <taxon>Malaciobacter</taxon>
    </lineage>
</organism>
<dbReference type="PROSITE" id="PS50903">
    <property type="entry name" value="RUBREDOXIN_LIKE"/>
    <property type="match status" value="1"/>
</dbReference>